<dbReference type="Gene3D" id="1.10.287.370">
    <property type="match status" value="1"/>
</dbReference>
<comment type="similarity">
    <text evidence="1">Belongs to the prefoldin subunit beta family.</text>
</comment>
<feature type="chain" id="PRO_5030624638" description="Prefoldin subunit 4" evidence="3">
    <location>
        <begin position="23"/>
        <end position="162"/>
    </location>
</feature>
<name>A0A7S0E1R7_9CRYP</name>
<evidence type="ECO:0000256" key="2">
    <source>
        <dbReference type="ARBA" id="ARBA00023186"/>
    </source>
</evidence>
<evidence type="ECO:0000256" key="1">
    <source>
        <dbReference type="ARBA" id="ARBA00008045"/>
    </source>
</evidence>
<reference evidence="4" key="1">
    <citation type="submission" date="2021-01" db="EMBL/GenBank/DDBJ databases">
        <authorList>
            <person name="Corre E."/>
            <person name="Pelletier E."/>
            <person name="Niang G."/>
            <person name="Scheremetjew M."/>
            <person name="Finn R."/>
            <person name="Kale V."/>
            <person name="Holt S."/>
            <person name="Cochrane G."/>
            <person name="Meng A."/>
            <person name="Brown T."/>
            <person name="Cohen L."/>
        </authorList>
    </citation>
    <scope>NUCLEOTIDE SEQUENCE</scope>
    <source>
        <strain evidence="4">CCMP325</strain>
    </source>
</reference>
<sequence length="162" mass="18505">MNPFRVAAATFLVLTINIECLGSLGLLRNGQMVPAQICRLNFQSLRGGGEELEDGNRALLEEYQERRQELKKISERFAVMSEDRDSHIQTAEVLAQYEGNRPCFRSIGGVLMQSNVSTILSAIKSEEQLLDKATRDLEITFNDKTKELRKFEQQHDIKFVRN</sequence>
<keyword evidence="2" id="KW-0143">Chaperone</keyword>
<protein>
    <recommendedName>
        <fullName evidence="5">Prefoldin subunit 4</fullName>
    </recommendedName>
</protein>
<dbReference type="AlphaFoldDB" id="A0A7S0E1R7"/>
<dbReference type="InterPro" id="IPR002777">
    <property type="entry name" value="PFD_beta-like"/>
</dbReference>
<organism evidence="4">
    <name type="scientific">Hanusia phi</name>
    <dbReference type="NCBI Taxonomy" id="3032"/>
    <lineage>
        <taxon>Eukaryota</taxon>
        <taxon>Cryptophyceae</taxon>
        <taxon>Pyrenomonadales</taxon>
        <taxon>Geminigeraceae</taxon>
        <taxon>Hanusia</taxon>
    </lineage>
</organism>
<keyword evidence="3" id="KW-0732">Signal</keyword>
<dbReference type="GO" id="GO:0006457">
    <property type="term" value="P:protein folding"/>
    <property type="evidence" value="ECO:0007669"/>
    <property type="project" value="InterPro"/>
</dbReference>
<dbReference type="GO" id="GO:0051082">
    <property type="term" value="F:unfolded protein binding"/>
    <property type="evidence" value="ECO:0007669"/>
    <property type="project" value="InterPro"/>
</dbReference>
<dbReference type="GO" id="GO:0016272">
    <property type="term" value="C:prefoldin complex"/>
    <property type="evidence" value="ECO:0007669"/>
    <property type="project" value="InterPro"/>
</dbReference>
<feature type="signal peptide" evidence="3">
    <location>
        <begin position="1"/>
        <end position="22"/>
    </location>
</feature>
<evidence type="ECO:0000313" key="4">
    <source>
        <dbReference type="EMBL" id="CAD8470794.1"/>
    </source>
</evidence>
<evidence type="ECO:0008006" key="5">
    <source>
        <dbReference type="Google" id="ProtNLM"/>
    </source>
</evidence>
<dbReference type="PANTHER" id="PTHR13303">
    <property type="entry name" value="PREFOLDIN SUBUNIT 2"/>
    <property type="match status" value="1"/>
</dbReference>
<dbReference type="EMBL" id="HBEO01004500">
    <property type="protein sequence ID" value="CAD8470794.1"/>
    <property type="molecule type" value="Transcribed_RNA"/>
</dbReference>
<evidence type="ECO:0000256" key="3">
    <source>
        <dbReference type="SAM" id="SignalP"/>
    </source>
</evidence>
<dbReference type="InterPro" id="IPR027235">
    <property type="entry name" value="PFD2"/>
</dbReference>
<dbReference type="SUPFAM" id="SSF46579">
    <property type="entry name" value="Prefoldin"/>
    <property type="match status" value="1"/>
</dbReference>
<dbReference type="InterPro" id="IPR009053">
    <property type="entry name" value="Prefoldin"/>
</dbReference>
<accession>A0A7S0E1R7</accession>
<proteinExistence type="inferred from homology"/>
<gene>
    <name evidence="4" type="ORF">HPHI1048_LOCUS3215</name>
</gene>
<dbReference type="Pfam" id="PF01920">
    <property type="entry name" value="Prefoldin_2"/>
    <property type="match status" value="1"/>
</dbReference>